<feature type="transmembrane region" description="Helical" evidence="2">
    <location>
        <begin position="179"/>
        <end position="204"/>
    </location>
</feature>
<proteinExistence type="predicted"/>
<feature type="transmembrane region" description="Helical" evidence="2">
    <location>
        <begin position="225"/>
        <end position="249"/>
    </location>
</feature>
<dbReference type="InterPro" id="IPR019427">
    <property type="entry name" value="7TM_GPCR_serpentine_rcpt_Srw"/>
</dbReference>
<evidence type="ECO:0000313" key="4">
    <source>
        <dbReference type="Proteomes" id="UP000005237"/>
    </source>
</evidence>
<reference evidence="3" key="2">
    <citation type="submission" date="2022-06" db="UniProtKB">
        <authorList>
            <consortium name="EnsemblMetazoa"/>
        </authorList>
    </citation>
    <scope>IDENTIFICATION</scope>
    <source>
        <strain evidence="3">DF5081</strain>
    </source>
</reference>
<dbReference type="GO" id="GO:0008528">
    <property type="term" value="F:G protein-coupled peptide receptor activity"/>
    <property type="evidence" value="ECO:0007669"/>
    <property type="project" value="InterPro"/>
</dbReference>
<organism evidence="3 4">
    <name type="scientific">Caenorhabditis japonica</name>
    <dbReference type="NCBI Taxonomy" id="281687"/>
    <lineage>
        <taxon>Eukaryota</taxon>
        <taxon>Metazoa</taxon>
        <taxon>Ecdysozoa</taxon>
        <taxon>Nematoda</taxon>
        <taxon>Chromadorea</taxon>
        <taxon>Rhabditida</taxon>
        <taxon>Rhabditina</taxon>
        <taxon>Rhabditomorpha</taxon>
        <taxon>Rhabditoidea</taxon>
        <taxon>Rhabditidae</taxon>
        <taxon>Peloderinae</taxon>
        <taxon>Caenorhabditis</taxon>
    </lineage>
</organism>
<keyword evidence="2" id="KW-0472">Membrane</keyword>
<sequence>MARELSPQEENPDPIRSINDTPTITGAKIIGHAKGGGKGAGPHEDMVRWMALGHFGRQIKSKSSGKYSFTYAILNMLEPFAWALPHQATIWTLIYITVFRVNIVIERRFGSRYVLSRKLTLTVCLVCASPVVISEFIRTMELHLKEVVDPDEQLRGCNAKLYELENRKFECKFEQVRSLLGVVMAEVIPCSILLISTIFLISELNGNHLISSLETQKRTFSGNRTLVIFLIFFLSTEIPLMFIFGVGIISEADFYALDEKMYIFEDCFIYLCMSFGYLQYCVMSSYYRDAVCSLVGRSKARNSVGTTRRIMSECNQTPPAILT</sequence>
<feature type="region of interest" description="Disordered" evidence="1">
    <location>
        <begin position="1"/>
        <end position="22"/>
    </location>
</feature>
<dbReference type="Gene3D" id="1.20.1070.10">
    <property type="entry name" value="Rhodopsin 7-helix transmembrane proteins"/>
    <property type="match status" value="1"/>
</dbReference>
<keyword evidence="2" id="KW-0812">Transmembrane</keyword>
<dbReference type="SUPFAM" id="SSF81321">
    <property type="entry name" value="Family A G protein-coupled receptor-like"/>
    <property type="match status" value="1"/>
</dbReference>
<dbReference type="Pfam" id="PF10324">
    <property type="entry name" value="7TM_GPCR_Srw"/>
    <property type="match status" value="1"/>
</dbReference>
<protein>
    <recommendedName>
        <fullName evidence="5">G_PROTEIN_RECEP_F1_2 domain-containing protein</fullName>
    </recommendedName>
</protein>
<evidence type="ECO:0000313" key="3">
    <source>
        <dbReference type="EnsemblMetazoa" id="CJA01050a.1"/>
    </source>
</evidence>
<keyword evidence="2" id="KW-1133">Transmembrane helix</keyword>
<keyword evidence="4" id="KW-1185">Reference proteome</keyword>
<evidence type="ECO:0008006" key="5">
    <source>
        <dbReference type="Google" id="ProtNLM"/>
    </source>
</evidence>
<name>A0A8R1HJI7_CAEJA</name>
<feature type="transmembrane region" description="Helical" evidence="2">
    <location>
        <begin position="90"/>
        <end position="107"/>
    </location>
</feature>
<evidence type="ECO:0000256" key="1">
    <source>
        <dbReference type="SAM" id="MobiDB-lite"/>
    </source>
</evidence>
<dbReference type="EnsemblMetazoa" id="CJA01050a.1">
    <property type="protein sequence ID" value="CJA01050a.1"/>
    <property type="gene ID" value="WBGene00120255"/>
</dbReference>
<evidence type="ECO:0000256" key="2">
    <source>
        <dbReference type="SAM" id="Phobius"/>
    </source>
</evidence>
<dbReference type="AlphaFoldDB" id="A0A8R1HJI7"/>
<dbReference type="Proteomes" id="UP000005237">
    <property type="component" value="Unassembled WGS sequence"/>
</dbReference>
<accession>A0A8R1HJI7</accession>
<feature type="transmembrane region" description="Helical" evidence="2">
    <location>
        <begin position="261"/>
        <end position="278"/>
    </location>
</feature>
<reference evidence="4" key="1">
    <citation type="submission" date="2010-08" db="EMBL/GenBank/DDBJ databases">
        <authorList>
            <consortium name="Caenorhabditis japonica Sequencing Consortium"/>
            <person name="Wilson R.K."/>
        </authorList>
    </citation>
    <scope>NUCLEOTIDE SEQUENCE [LARGE SCALE GENOMIC DNA]</scope>
    <source>
        <strain evidence="4">DF5081</strain>
    </source>
</reference>